<organism evidence="2 3">
    <name type="scientific">Caerostris extrusa</name>
    <name type="common">Bark spider</name>
    <name type="synonym">Caerostris bankana</name>
    <dbReference type="NCBI Taxonomy" id="172846"/>
    <lineage>
        <taxon>Eukaryota</taxon>
        <taxon>Metazoa</taxon>
        <taxon>Ecdysozoa</taxon>
        <taxon>Arthropoda</taxon>
        <taxon>Chelicerata</taxon>
        <taxon>Arachnida</taxon>
        <taxon>Araneae</taxon>
        <taxon>Araneomorphae</taxon>
        <taxon>Entelegynae</taxon>
        <taxon>Araneoidea</taxon>
        <taxon>Araneidae</taxon>
        <taxon>Caerostris</taxon>
    </lineage>
</organism>
<feature type="transmembrane region" description="Helical" evidence="1">
    <location>
        <begin position="43"/>
        <end position="63"/>
    </location>
</feature>
<gene>
    <name evidence="2" type="ORF">CEXT_2171</name>
</gene>
<evidence type="ECO:0000313" key="2">
    <source>
        <dbReference type="EMBL" id="GIY35030.1"/>
    </source>
</evidence>
<name>A0AAV4SRB3_CAEEX</name>
<feature type="transmembrane region" description="Helical" evidence="1">
    <location>
        <begin position="69"/>
        <end position="91"/>
    </location>
</feature>
<evidence type="ECO:0000256" key="1">
    <source>
        <dbReference type="SAM" id="Phobius"/>
    </source>
</evidence>
<comment type="caution">
    <text evidence="2">The sequence shown here is derived from an EMBL/GenBank/DDBJ whole genome shotgun (WGS) entry which is preliminary data.</text>
</comment>
<dbReference type="AlphaFoldDB" id="A0AAV4SRB3"/>
<accession>A0AAV4SRB3</accession>
<dbReference type="EMBL" id="BPLR01009848">
    <property type="protein sequence ID" value="GIY35030.1"/>
    <property type="molecule type" value="Genomic_DNA"/>
</dbReference>
<evidence type="ECO:0000313" key="3">
    <source>
        <dbReference type="Proteomes" id="UP001054945"/>
    </source>
</evidence>
<protein>
    <submittedName>
        <fullName evidence="2">Uncharacterized protein</fullName>
    </submittedName>
</protein>
<keyword evidence="1" id="KW-1133">Transmembrane helix</keyword>
<reference evidence="2 3" key="1">
    <citation type="submission" date="2021-06" db="EMBL/GenBank/DDBJ databases">
        <title>Caerostris extrusa draft genome.</title>
        <authorList>
            <person name="Kono N."/>
            <person name="Arakawa K."/>
        </authorList>
    </citation>
    <scope>NUCLEOTIDE SEQUENCE [LARGE SCALE GENOMIC DNA]</scope>
</reference>
<sequence>MKQVEEDNLSDWEGYAESVASTVFENISEVISLYLQKCTQFDVMCLTLVGAVTVVEIACLIAGEYKLSILYMRCYLYAAVLIGICLCIYLLKDMWDVFQRSCPPSEDGIRIQFKRNSN</sequence>
<dbReference type="Proteomes" id="UP001054945">
    <property type="component" value="Unassembled WGS sequence"/>
</dbReference>
<keyword evidence="1" id="KW-0812">Transmembrane</keyword>
<keyword evidence="1" id="KW-0472">Membrane</keyword>
<proteinExistence type="predicted"/>
<keyword evidence="3" id="KW-1185">Reference proteome</keyword>